<accession>A0A327M607</accession>
<dbReference type="Proteomes" id="UP000249065">
    <property type="component" value="Unassembled WGS sequence"/>
</dbReference>
<dbReference type="InterPro" id="IPR029068">
    <property type="entry name" value="Glyas_Bleomycin-R_OHBP_Dase"/>
</dbReference>
<evidence type="ECO:0000313" key="3">
    <source>
        <dbReference type="EMBL" id="RAI58370.1"/>
    </source>
</evidence>
<keyword evidence="4" id="KW-1185">Reference proteome</keyword>
<evidence type="ECO:0000256" key="1">
    <source>
        <dbReference type="SAM" id="MobiDB-lite"/>
    </source>
</evidence>
<dbReference type="EMBL" id="QLIX01000009">
    <property type="protein sequence ID" value="RAI58370.1"/>
    <property type="molecule type" value="Genomic_DNA"/>
</dbReference>
<protein>
    <submittedName>
        <fullName evidence="3">VOC family protein</fullName>
    </submittedName>
</protein>
<organism evidence="3 4">
    <name type="scientific">Roseicella frigidaeris</name>
    <dbReference type="NCBI Taxonomy" id="2230885"/>
    <lineage>
        <taxon>Bacteria</taxon>
        <taxon>Pseudomonadati</taxon>
        <taxon>Pseudomonadota</taxon>
        <taxon>Alphaproteobacteria</taxon>
        <taxon>Acetobacterales</taxon>
        <taxon>Roseomonadaceae</taxon>
        <taxon>Roseicella</taxon>
    </lineage>
</organism>
<reference evidence="4" key="1">
    <citation type="submission" date="2018-06" db="EMBL/GenBank/DDBJ databases">
        <authorList>
            <person name="Khan S.A."/>
        </authorList>
    </citation>
    <scope>NUCLEOTIDE SEQUENCE [LARGE SCALE GENOMIC DNA]</scope>
    <source>
        <strain evidence="4">DB-1506</strain>
    </source>
</reference>
<comment type="caution">
    <text evidence="3">The sequence shown here is derived from an EMBL/GenBank/DDBJ whole genome shotgun (WGS) entry which is preliminary data.</text>
</comment>
<dbReference type="Pfam" id="PF13468">
    <property type="entry name" value="Glyoxalase_3"/>
    <property type="match status" value="1"/>
</dbReference>
<dbReference type="SUPFAM" id="SSF54593">
    <property type="entry name" value="Glyoxalase/Bleomycin resistance protein/Dihydroxybiphenyl dioxygenase"/>
    <property type="match status" value="1"/>
</dbReference>
<evidence type="ECO:0000313" key="4">
    <source>
        <dbReference type="Proteomes" id="UP000249065"/>
    </source>
</evidence>
<dbReference type="Gene3D" id="3.10.180.10">
    <property type="entry name" value="2,3-Dihydroxybiphenyl 1,2-Dioxygenase, domain 1"/>
    <property type="match status" value="1"/>
</dbReference>
<dbReference type="InterPro" id="IPR025870">
    <property type="entry name" value="Glyoxalase-like_dom"/>
</dbReference>
<proteinExistence type="predicted"/>
<feature type="region of interest" description="Disordered" evidence="1">
    <location>
        <begin position="1"/>
        <end position="66"/>
    </location>
</feature>
<dbReference type="AlphaFoldDB" id="A0A327M607"/>
<evidence type="ECO:0000259" key="2">
    <source>
        <dbReference type="Pfam" id="PF13468"/>
    </source>
</evidence>
<sequence length="276" mass="30663">MPPRAGRPETRLRRDGSETRLRRDGLETRLRRDGLETRLRRDGLETRLRRDGSETRPGRDEGGSMAEIDHIVLGARTLAEGAAFVEQHLGAKPRPGGTHAGFGTHNMLLGLGRGAYLEIIAPDPDQPEPPHGRLFDLDDPAVKVMLEAEPRLIAWVARTPVLDAMIARLGPRGGEIKPMSRGELRWRMAFPPQRQDMDNLIPALIEWPGESASTRIPDSHVRLLQLEAEHPEADAVRAALAERGLEEALRVRRSPHARLIARLRRADGQEVTLSSG</sequence>
<feature type="domain" description="Glyoxalase-like" evidence="2">
    <location>
        <begin position="68"/>
        <end position="242"/>
    </location>
</feature>
<gene>
    <name evidence="3" type="ORF">DOO78_13510</name>
</gene>
<name>A0A327M607_9PROT</name>